<comment type="caution">
    <text evidence="2">The sequence shown here is derived from an EMBL/GenBank/DDBJ whole genome shotgun (WGS) entry which is preliminary data.</text>
</comment>
<accession>A0A9W9SEZ8</accession>
<dbReference type="Proteomes" id="UP001147782">
    <property type="component" value="Unassembled WGS sequence"/>
</dbReference>
<reference evidence="2" key="2">
    <citation type="journal article" date="2023" name="IMA Fungus">
        <title>Comparative genomic study of the Penicillium genus elucidates a diverse pangenome and 15 lateral gene transfer events.</title>
        <authorList>
            <person name="Petersen C."/>
            <person name="Sorensen T."/>
            <person name="Nielsen M.R."/>
            <person name="Sondergaard T.E."/>
            <person name="Sorensen J.L."/>
            <person name="Fitzpatrick D.A."/>
            <person name="Frisvad J.C."/>
            <person name="Nielsen K.L."/>
        </authorList>
    </citation>
    <scope>NUCLEOTIDE SEQUENCE</scope>
    <source>
        <strain evidence="2">IBT 29864</strain>
    </source>
</reference>
<evidence type="ECO:0000256" key="1">
    <source>
        <dbReference type="SAM" id="MobiDB-lite"/>
    </source>
</evidence>
<dbReference type="EMBL" id="JAPZBS010000004">
    <property type="protein sequence ID" value="KAJ5377392.1"/>
    <property type="molecule type" value="Genomic_DNA"/>
</dbReference>
<evidence type="ECO:0000313" key="3">
    <source>
        <dbReference type="Proteomes" id="UP001147782"/>
    </source>
</evidence>
<keyword evidence="3" id="KW-1185">Reference proteome</keyword>
<dbReference type="RefSeq" id="XP_056556255.1">
    <property type="nucleotide sequence ID" value="XM_056697730.1"/>
</dbReference>
<dbReference type="AlphaFoldDB" id="A0A9W9SEZ8"/>
<protein>
    <submittedName>
        <fullName evidence="2">Uncharacterized protein</fullName>
    </submittedName>
</protein>
<evidence type="ECO:0000313" key="2">
    <source>
        <dbReference type="EMBL" id="KAJ5377392.1"/>
    </source>
</evidence>
<name>A0A9W9SEZ8_9EURO</name>
<dbReference type="GeneID" id="81436909"/>
<proteinExistence type="predicted"/>
<gene>
    <name evidence="2" type="ORF">N7496_004801</name>
</gene>
<feature type="compositionally biased region" description="Polar residues" evidence="1">
    <location>
        <begin position="74"/>
        <end position="90"/>
    </location>
</feature>
<sequence length="90" mass="10169">MVNTSVHSDYSVEEITQVGRKGRSHGHKYDGADFDESMTNPRTSRNKQERRRSPTTSNKARASSGSATKRRTASKNAHSHQPQEWHTSMI</sequence>
<organism evidence="2 3">
    <name type="scientific">Penicillium cataractarum</name>
    <dbReference type="NCBI Taxonomy" id="2100454"/>
    <lineage>
        <taxon>Eukaryota</taxon>
        <taxon>Fungi</taxon>
        <taxon>Dikarya</taxon>
        <taxon>Ascomycota</taxon>
        <taxon>Pezizomycotina</taxon>
        <taxon>Eurotiomycetes</taxon>
        <taxon>Eurotiomycetidae</taxon>
        <taxon>Eurotiales</taxon>
        <taxon>Aspergillaceae</taxon>
        <taxon>Penicillium</taxon>
    </lineage>
</organism>
<reference evidence="2" key="1">
    <citation type="submission" date="2022-11" db="EMBL/GenBank/DDBJ databases">
        <authorList>
            <person name="Petersen C."/>
        </authorList>
    </citation>
    <scope>NUCLEOTIDE SEQUENCE</scope>
    <source>
        <strain evidence="2">IBT 29864</strain>
    </source>
</reference>
<feature type="compositionally biased region" description="Polar residues" evidence="1">
    <location>
        <begin position="54"/>
        <end position="67"/>
    </location>
</feature>
<dbReference type="OrthoDB" id="4320633at2759"/>
<feature type="region of interest" description="Disordered" evidence="1">
    <location>
        <begin position="1"/>
        <end position="90"/>
    </location>
</feature>